<organism evidence="1 2">
    <name type="scientific">Sclerotinia trifoliorum</name>
    <dbReference type="NCBI Taxonomy" id="28548"/>
    <lineage>
        <taxon>Eukaryota</taxon>
        <taxon>Fungi</taxon>
        <taxon>Dikarya</taxon>
        <taxon>Ascomycota</taxon>
        <taxon>Pezizomycotina</taxon>
        <taxon>Leotiomycetes</taxon>
        <taxon>Helotiales</taxon>
        <taxon>Sclerotiniaceae</taxon>
        <taxon>Sclerotinia</taxon>
    </lineage>
</organism>
<evidence type="ECO:0000313" key="1">
    <source>
        <dbReference type="EMBL" id="CAD6455746.1"/>
    </source>
</evidence>
<name>A0A8H2W4X0_9HELO</name>
<dbReference type="Proteomes" id="UP000624404">
    <property type="component" value="Unassembled WGS sequence"/>
</dbReference>
<protein>
    <submittedName>
        <fullName evidence="1">6fd92d59-0f51-4a0d-bfdc-04b8e1a4970e-CDS</fullName>
    </submittedName>
</protein>
<dbReference type="AlphaFoldDB" id="A0A8H2W4X0"/>
<dbReference type="OrthoDB" id="3537218at2759"/>
<gene>
    <name evidence="1" type="ORF">SCLTRI_LOCUS10312</name>
</gene>
<comment type="caution">
    <text evidence="1">The sequence shown here is derived from an EMBL/GenBank/DDBJ whole genome shotgun (WGS) entry which is preliminary data.</text>
</comment>
<dbReference type="EMBL" id="CAJHIA010000037">
    <property type="protein sequence ID" value="CAD6455746.1"/>
    <property type="molecule type" value="Genomic_DNA"/>
</dbReference>
<evidence type="ECO:0000313" key="2">
    <source>
        <dbReference type="Proteomes" id="UP000624404"/>
    </source>
</evidence>
<reference evidence="1" key="1">
    <citation type="submission" date="2020-10" db="EMBL/GenBank/DDBJ databases">
        <authorList>
            <person name="Kusch S."/>
        </authorList>
    </citation>
    <scope>NUCLEOTIDE SEQUENCE</scope>
    <source>
        <strain evidence="1">SwB9</strain>
    </source>
</reference>
<accession>A0A8H2W4X0</accession>
<keyword evidence="2" id="KW-1185">Reference proteome</keyword>
<proteinExistence type="predicted"/>
<sequence length="152" mass="17897">MSPSPMTSIPPFFITSLSKSSFSQLKNTQINYNNSQKIIRMDHQTYKVCLPCDNTFRVELPQFGNILLFVFELMCLYSIYKSIKFIKNVFDSLDTYARTSDEEWRRIKELGERNRHPEFQCMEKDDLSVVDNWEVVEVVDGIKKPELVHSEE</sequence>